<evidence type="ECO:0000256" key="2">
    <source>
        <dbReference type="SAM" id="SignalP"/>
    </source>
</evidence>
<organism evidence="3 4">
    <name type="scientific">Mycobacterium attenuatum</name>
    <dbReference type="NCBI Taxonomy" id="2341086"/>
    <lineage>
        <taxon>Bacteria</taxon>
        <taxon>Bacillati</taxon>
        <taxon>Actinomycetota</taxon>
        <taxon>Actinomycetes</taxon>
        <taxon>Mycobacteriales</taxon>
        <taxon>Mycobacteriaceae</taxon>
        <taxon>Mycobacterium</taxon>
    </lineage>
</organism>
<dbReference type="AlphaFoldDB" id="A0A498Q1I4"/>
<keyword evidence="4" id="KW-1185">Reference proteome</keyword>
<dbReference type="Proteomes" id="UP000273307">
    <property type="component" value="Unassembled WGS sequence"/>
</dbReference>
<protein>
    <submittedName>
        <fullName evidence="3">Uncharacterized protein</fullName>
    </submittedName>
</protein>
<accession>A0A498Q1I4</accession>
<evidence type="ECO:0000313" key="4">
    <source>
        <dbReference type="Proteomes" id="UP000273307"/>
    </source>
</evidence>
<evidence type="ECO:0000313" key="3">
    <source>
        <dbReference type="EMBL" id="VBA38175.1"/>
    </source>
</evidence>
<feature type="region of interest" description="Disordered" evidence="1">
    <location>
        <begin position="18"/>
        <end position="38"/>
    </location>
</feature>
<dbReference type="EMBL" id="UPHP01000055">
    <property type="protein sequence ID" value="VBA38175.1"/>
    <property type="molecule type" value="Genomic_DNA"/>
</dbReference>
<feature type="signal peptide" evidence="2">
    <location>
        <begin position="1"/>
        <end position="20"/>
    </location>
</feature>
<name>A0A498Q1I4_9MYCO</name>
<feature type="chain" id="PRO_5019791912" evidence="2">
    <location>
        <begin position="21"/>
        <end position="136"/>
    </location>
</feature>
<sequence>MLAPRALACSSVSITMSAPASPNTKPLRSRSNGRQAPTGSSLLVDITMRIWANAAIGTASILVSTPPQMATSASPKTISCHARAIASEPDAHADTDVITPALACRSSPIAAAAPLGMYFCTASASTDFAPPARMSS</sequence>
<keyword evidence="2" id="KW-0732">Signal</keyword>
<evidence type="ECO:0000256" key="1">
    <source>
        <dbReference type="SAM" id="MobiDB-lite"/>
    </source>
</evidence>
<gene>
    <name evidence="3" type="ORF">LAUMK136_02300</name>
</gene>
<proteinExistence type="predicted"/>
<reference evidence="3 4" key="1">
    <citation type="submission" date="2018-09" db="EMBL/GenBank/DDBJ databases">
        <authorList>
            <person name="Tagini F."/>
        </authorList>
    </citation>
    <scope>NUCLEOTIDE SEQUENCE [LARGE SCALE GENOMIC DNA]</scope>
    <source>
        <strain evidence="3 4">MK136</strain>
    </source>
</reference>